<organism evidence="2 3">
    <name type="scientific">Ranatra chinensis</name>
    <dbReference type="NCBI Taxonomy" id="642074"/>
    <lineage>
        <taxon>Eukaryota</taxon>
        <taxon>Metazoa</taxon>
        <taxon>Ecdysozoa</taxon>
        <taxon>Arthropoda</taxon>
        <taxon>Hexapoda</taxon>
        <taxon>Insecta</taxon>
        <taxon>Pterygota</taxon>
        <taxon>Neoptera</taxon>
        <taxon>Paraneoptera</taxon>
        <taxon>Hemiptera</taxon>
        <taxon>Heteroptera</taxon>
        <taxon>Panheteroptera</taxon>
        <taxon>Nepomorpha</taxon>
        <taxon>Nepidae</taxon>
        <taxon>Ranatrinae</taxon>
        <taxon>Ranatra</taxon>
    </lineage>
</organism>
<name>A0ABD0YXY1_9HEMI</name>
<protein>
    <recommendedName>
        <fullName evidence="1">RanBD1 domain-containing protein</fullName>
    </recommendedName>
</protein>
<gene>
    <name evidence="2" type="ORF">AAG570_000501</name>
</gene>
<evidence type="ECO:0000313" key="3">
    <source>
        <dbReference type="Proteomes" id="UP001558652"/>
    </source>
</evidence>
<dbReference type="SUPFAM" id="SSF50729">
    <property type="entry name" value="PH domain-like"/>
    <property type="match status" value="1"/>
</dbReference>
<comment type="caution">
    <text evidence="2">The sequence shown here is derived from an EMBL/GenBank/DDBJ whole genome shotgun (WGS) entry which is preliminary data.</text>
</comment>
<proteinExistence type="predicted"/>
<dbReference type="InterPro" id="IPR011993">
    <property type="entry name" value="PH-like_dom_sf"/>
</dbReference>
<accession>A0ABD0YXY1</accession>
<dbReference type="EMBL" id="JBFDAA010000001">
    <property type="protein sequence ID" value="KAL1140571.1"/>
    <property type="molecule type" value="Genomic_DNA"/>
</dbReference>
<dbReference type="PANTHER" id="PTHR23138">
    <property type="entry name" value="RAN BINDING PROTEIN"/>
    <property type="match status" value="1"/>
</dbReference>
<dbReference type="Gene3D" id="2.30.29.30">
    <property type="entry name" value="Pleckstrin-homology domain (PH domain)/Phosphotyrosine-binding domain (PTB)"/>
    <property type="match status" value="1"/>
</dbReference>
<dbReference type="PROSITE" id="PS50196">
    <property type="entry name" value="RANBD1"/>
    <property type="match status" value="1"/>
</dbReference>
<evidence type="ECO:0000313" key="2">
    <source>
        <dbReference type="EMBL" id="KAL1140571.1"/>
    </source>
</evidence>
<keyword evidence="3" id="KW-1185">Reference proteome</keyword>
<sequence>MKQTHLFFYNIVYIFQPAVPLPDEIKIITGEEDEDVLYVHRAKLFRLDKATKEWKERGVGDIKILRHKVNGKVRFLMRREIVQKLCMNHYLTQDIKMELQNEKNWVWYAVDYSDGNAAVEIFTLRFKTPDIAKEFKAAVDKALVS</sequence>
<dbReference type="Proteomes" id="UP001558652">
    <property type="component" value="Unassembled WGS sequence"/>
</dbReference>
<dbReference type="AlphaFoldDB" id="A0ABD0YXY1"/>
<evidence type="ECO:0000259" key="1">
    <source>
        <dbReference type="PROSITE" id="PS50196"/>
    </source>
</evidence>
<dbReference type="InterPro" id="IPR000156">
    <property type="entry name" value="Ran_bind_dom"/>
</dbReference>
<feature type="domain" description="RanBD1" evidence="1">
    <location>
        <begin position="14"/>
        <end position="145"/>
    </location>
</feature>
<reference evidence="2 3" key="1">
    <citation type="submission" date="2024-07" db="EMBL/GenBank/DDBJ databases">
        <title>Chromosome-level genome assembly of the water stick insect Ranatra chinensis (Heteroptera: Nepidae).</title>
        <authorList>
            <person name="Liu X."/>
        </authorList>
    </citation>
    <scope>NUCLEOTIDE SEQUENCE [LARGE SCALE GENOMIC DNA]</scope>
    <source>
        <strain evidence="2">Cailab_2021Rc</strain>
        <tissue evidence="2">Muscle</tissue>
    </source>
</reference>
<dbReference type="InterPro" id="IPR045255">
    <property type="entry name" value="RanBP1-like"/>
</dbReference>
<dbReference type="SMART" id="SM00160">
    <property type="entry name" value="RanBD"/>
    <property type="match status" value="1"/>
</dbReference>
<dbReference type="FunFam" id="2.30.29.30:FF:000018">
    <property type="entry name" value="E3 SUMO-protein ligase RanBP2"/>
    <property type="match status" value="1"/>
</dbReference>
<dbReference type="Pfam" id="PF00638">
    <property type="entry name" value="Ran_BP1"/>
    <property type="match status" value="1"/>
</dbReference>
<dbReference type="PANTHER" id="PTHR23138:SF87">
    <property type="entry name" value="E3 SUMO-PROTEIN LIGASE RANBP2"/>
    <property type="match status" value="1"/>
</dbReference>